<reference evidence="1 2" key="1">
    <citation type="submission" date="2018-11" db="EMBL/GenBank/DDBJ databases">
        <title>Sequencing the genomes of 1000 actinobacteria strains.</title>
        <authorList>
            <person name="Klenk H.-P."/>
        </authorList>
    </citation>
    <scope>NUCLEOTIDE SEQUENCE [LARGE SCALE GENOMIC DNA]</scope>
    <source>
        <strain evidence="1 2">DSM 13521</strain>
    </source>
</reference>
<dbReference type="AlphaFoldDB" id="A0A3N2D757"/>
<name>A0A3N2D757_9MICO</name>
<evidence type="ECO:0000313" key="1">
    <source>
        <dbReference type="EMBL" id="ROR95488.1"/>
    </source>
</evidence>
<comment type="caution">
    <text evidence="1">The sequence shown here is derived from an EMBL/GenBank/DDBJ whole genome shotgun (WGS) entry which is preliminary data.</text>
</comment>
<evidence type="ECO:0000313" key="2">
    <source>
        <dbReference type="Proteomes" id="UP000275356"/>
    </source>
</evidence>
<accession>A0A3N2D757</accession>
<dbReference type="Proteomes" id="UP000275356">
    <property type="component" value="Unassembled WGS sequence"/>
</dbReference>
<sequence length="175" mass="19455">MEVWREHPNYSTGAGGPYCQGCEAPIKAFEGNYSLGWVKHVAEVAASAERERIAREIEADLLYDDAGRLNAFNAGQEYAARLVRGEVRSAALVSVKREQHGNTDDEAERCEDCLGCAADRLIAAGYTVTREPHRARADRPHLRSEAASKRIAELEAEVAHLRRENKYLVTGEEED</sequence>
<keyword evidence="2" id="KW-1185">Reference proteome</keyword>
<gene>
    <name evidence="1" type="ORF">EDD28_0041</name>
</gene>
<dbReference type="RefSeq" id="WP_123737807.1">
    <property type="nucleotide sequence ID" value="NZ_RKHQ01000001.1"/>
</dbReference>
<protein>
    <submittedName>
        <fullName evidence="1">Uncharacterized protein</fullName>
    </submittedName>
</protein>
<dbReference type="EMBL" id="RKHQ01000001">
    <property type="protein sequence ID" value="ROR95488.1"/>
    <property type="molecule type" value="Genomic_DNA"/>
</dbReference>
<proteinExistence type="predicted"/>
<organism evidence="1 2">
    <name type="scientific">Salana multivorans</name>
    <dbReference type="NCBI Taxonomy" id="120377"/>
    <lineage>
        <taxon>Bacteria</taxon>
        <taxon>Bacillati</taxon>
        <taxon>Actinomycetota</taxon>
        <taxon>Actinomycetes</taxon>
        <taxon>Micrococcales</taxon>
        <taxon>Beutenbergiaceae</taxon>
        <taxon>Salana</taxon>
    </lineage>
</organism>